<keyword evidence="3" id="KW-0143">Chaperone</keyword>
<feature type="compositionally biased region" description="Polar residues" evidence="4">
    <location>
        <begin position="390"/>
        <end position="400"/>
    </location>
</feature>
<proteinExistence type="inferred from homology"/>
<dbReference type="RefSeq" id="XP_028471436.1">
    <property type="nucleotide sequence ID" value="XM_028613357.1"/>
</dbReference>
<dbReference type="EMBL" id="ML119051">
    <property type="protein sequence ID" value="ROT43630.1"/>
    <property type="molecule type" value="Genomic_DNA"/>
</dbReference>
<dbReference type="PANTHER" id="PTHR12425:SF5">
    <property type="entry name" value="SYNEMBRYN"/>
    <property type="match status" value="1"/>
</dbReference>
<evidence type="ECO:0000313" key="6">
    <source>
        <dbReference type="Proteomes" id="UP000272025"/>
    </source>
</evidence>
<dbReference type="Proteomes" id="UP000272025">
    <property type="component" value="Unassembled WGS sequence"/>
</dbReference>
<dbReference type="AlphaFoldDB" id="A0A3N2QA53"/>
<sequence length="474" mass="52461">MTTVMAAGASGPAKLQAVTQLMTKVQGHLESPTLSQTELEASLEQLKLYGRDPRFADPIFSQDGIKSLARLAFESQSRPVARGALRVLANSMLLRPNTRQTVVDLGSPGIACKQLREEGPKDWDDSFLLSRVLLLVTYAQLDLSTLIEENDMAGAIAANLNRHAEALDKSKPSEPAHPMQDMALDETLRLLFNVTHLSSEQASLFTSAVPPIVSLLWKQEIPPNRPLDPPFSSLVNPLLNLNLQAEEVRPSLFPKEKPTRVVERLVRLLELSLETKAYSETDLEQNLPPLIGVLQALHSAANDEVKNYLRTRLLPPEEDRKEALGRGASLGSKLLRNSNNPTTPQLGEVIANLLFELSDRDATQFVENVGFGYASGFLAKHNIATPENVAHTSNSTTNRPVNPITGQFLDEESTPDIPPMTDEEKLREAERLFVLFERLKQTGVMNVQNPVEQAMRSDRFQDLGEDRVTEVDSD</sequence>
<dbReference type="GO" id="GO:0001965">
    <property type="term" value="F:G-protein alpha-subunit binding"/>
    <property type="evidence" value="ECO:0007669"/>
    <property type="project" value="TreeGrafter"/>
</dbReference>
<feature type="region of interest" description="Disordered" evidence="4">
    <location>
        <begin position="455"/>
        <end position="474"/>
    </location>
</feature>
<dbReference type="SUPFAM" id="SSF48371">
    <property type="entry name" value="ARM repeat"/>
    <property type="match status" value="1"/>
</dbReference>
<evidence type="ECO:0008006" key="7">
    <source>
        <dbReference type="Google" id="ProtNLM"/>
    </source>
</evidence>
<keyword evidence="2" id="KW-0344">Guanine-nucleotide releasing factor</keyword>
<evidence type="ECO:0000256" key="4">
    <source>
        <dbReference type="SAM" id="MobiDB-lite"/>
    </source>
</evidence>
<organism evidence="5 6">
    <name type="scientific">Sodiomyces alkalinus (strain CBS 110278 / VKM F-3762 / F11)</name>
    <name type="common">Alkaliphilic filamentous fungus</name>
    <dbReference type="NCBI Taxonomy" id="1314773"/>
    <lineage>
        <taxon>Eukaryota</taxon>
        <taxon>Fungi</taxon>
        <taxon>Dikarya</taxon>
        <taxon>Ascomycota</taxon>
        <taxon>Pezizomycotina</taxon>
        <taxon>Sordariomycetes</taxon>
        <taxon>Hypocreomycetidae</taxon>
        <taxon>Glomerellales</taxon>
        <taxon>Plectosphaerellaceae</taxon>
        <taxon>Sodiomyces</taxon>
    </lineage>
</organism>
<dbReference type="OrthoDB" id="5585685at2759"/>
<reference evidence="5 6" key="1">
    <citation type="journal article" date="2018" name="Mol. Ecol.">
        <title>The obligate alkalophilic soda-lake fungus Sodiomyces alkalinus has shifted to a protein diet.</title>
        <authorList>
            <person name="Grum-Grzhimaylo A.A."/>
            <person name="Falkoski D.L."/>
            <person name="van den Heuvel J."/>
            <person name="Valero-Jimenez C.A."/>
            <person name="Min B."/>
            <person name="Choi I.G."/>
            <person name="Lipzen A."/>
            <person name="Daum C.G."/>
            <person name="Aanen D.K."/>
            <person name="Tsang A."/>
            <person name="Henrissat B."/>
            <person name="Bilanenko E.N."/>
            <person name="de Vries R.P."/>
            <person name="van Kan J.A.L."/>
            <person name="Grigoriev I.V."/>
            <person name="Debets A.J.M."/>
        </authorList>
    </citation>
    <scope>NUCLEOTIDE SEQUENCE [LARGE SCALE GENOMIC DNA]</scope>
    <source>
        <strain evidence="5 6">F11</strain>
    </source>
</reference>
<dbReference type="GO" id="GO:0005737">
    <property type="term" value="C:cytoplasm"/>
    <property type="evidence" value="ECO:0007669"/>
    <property type="project" value="TreeGrafter"/>
</dbReference>
<name>A0A3N2QA53_SODAK</name>
<evidence type="ECO:0000256" key="3">
    <source>
        <dbReference type="ARBA" id="ARBA00023186"/>
    </source>
</evidence>
<dbReference type="InterPro" id="IPR019318">
    <property type="entry name" value="Gua_nucleotide_exch_fac_Ric8"/>
</dbReference>
<evidence type="ECO:0000256" key="1">
    <source>
        <dbReference type="ARBA" id="ARBA00009049"/>
    </source>
</evidence>
<evidence type="ECO:0000313" key="5">
    <source>
        <dbReference type="EMBL" id="ROT43630.1"/>
    </source>
</evidence>
<gene>
    <name evidence="5" type="ORF">SODALDRAFT_348308</name>
</gene>
<keyword evidence="6" id="KW-1185">Reference proteome</keyword>
<evidence type="ECO:0000256" key="2">
    <source>
        <dbReference type="ARBA" id="ARBA00022658"/>
    </source>
</evidence>
<dbReference type="PANTHER" id="PTHR12425">
    <property type="entry name" value="SYNEMBRYN"/>
    <property type="match status" value="1"/>
</dbReference>
<comment type="similarity">
    <text evidence="1">Belongs to the synembryn family.</text>
</comment>
<dbReference type="GO" id="GO:0007186">
    <property type="term" value="P:G protein-coupled receptor signaling pathway"/>
    <property type="evidence" value="ECO:0007669"/>
    <property type="project" value="TreeGrafter"/>
</dbReference>
<dbReference type="Pfam" id="PF10165">
    <property type="entry name" value="Ric8"/>
    <property type="match status" value="1"/>
</dbReference>
<dbReference type="InterPro" id="IPR016024">
    <property type="entry name" value="ARM-type_fold"/>
</dbReference>
<dbReference type="GO" id="GO:0005085">
    <property type="term" value="F:guanyl-nucleotide exchange factor activity"/>
    <property type="evidence" value="ECO:0007669"/>
    <property type="project" value="UniProtKB-KW"/>
</dbReference>
<dbReference type="GeneID" id="39581835"/>
<feature type="region of interest" description="Disordered" evidence="4">
    <location>
        <begin position="390"/>
        <end position="417"/>
    </location>
</feature>
<accession>A0A3N2QA53</accession>
<protein>
    <recommendedName>
        <fullName evidence="7">Guanine nucleotide exchange factor synembryn</fullName>
    </recommendedName>
</protein>